<feature type="domain" description="Ricin B lectin" evidence="2">
    <location>
        <begin position="118"/>
        <end position="179"/>
    </location>
</feature>
<dbReference type="Gene3D" id="2.80.10.50">
    <property type="match status" value="1"/>
</dbReference>
<reference evidence="3 4" key="1">
    <citation type="submission" date="2018-04" db="EMBL/GenBank/DDBJ databases">
        <title>Complete genome sequences of Streptomyces lydicus strain WYEC and characterization of antagonistic properties of biological control agents.</title>
        <authorList>
            <person name="Mariita R.M."/>
            <person name="Sello J.K."/>
        </authorList>
    </citation>
    <scope>NUCLEOTIDE SEQUENCE [LARGE SCALE GENOMIC DNA]</scope>
    <source>
        <strain evidence="3 4">WYEC 108</strain>
    </source>
</reference>
<gene>
    <name evidence="3" type="ORF">DDE74_24615</name>
</gene>
<organism evidence="3 4">
    <name type="scientific">Streptomyces lydicus</name>
    <dbReference type="NCBI Taxonomy" id="47763"/>
    <lineage>
        <taxon>Bacteria</taxon>
        <taxon>Bacillati</taxon>
        <taxon>Actinomycetota</taxon>
        <taxon>Actinomycetes</taxon>
        <taxon>Kitasatosporales</taxon>
        <taxon>Streptomycetaceae</taxon>
        <taxon>Streptomyces</taxon>
    </lineage>
</organism>
<evidence type="ECO:0000259" key="2">
    <source>
        <dbReference type="Pfam" id="PF14200"/>
    </source>
</evidence>
<sequence length="355" mass="39253">MLAVCASSLAIVASPLATGTARADSAEVTLQSMSTPAKYLDHWDEDFDSNLRKTDTPTSWELDFNQDGTFHIKNKNSGQCVDKFQGTRDPGFPRYKAGYLLQAAGCHAKDAQDPASDTQNWYLSPVHKGGEGNLYYLVNASDNRCLDDHRYNGDVGQDTCQPNRVNQQFTLGTTAQDSTFFHQKAVAAAFKRCETDTNSCTYEAKSYGEPRTLDAKCVSTPWHNTSKTKENMAHYQRAKNDGWQRTIGTTVTIGTEFGVDAGVVQKMTASVATTYQNTWTHWETIGESWDYPVSPQHYGWVERVIEQRDVTGNWTFSSGPLQWSAEGTSPVTYASMYQSKDEPAPPAPGACTPLS</sequence>
<dbReference type="CDD" id="cd00161">
    <property type="entry name" value="beta-trefoil_Ricin-like"/>
    <property type="match status" value="1"/>
</dbReference>
<dbReference type="AlphaFoldDB" id="A0A3Q9K3S4"/>
<dbReference type="SUPFAM" id="SSF50370">
    <property type="entry name" value="Ricin B-like lectins"/>
    <property type="match status" value="1"/>
</dbReference>
<dbReference type="PROSITE" id="PS50231">
    <property type="entry name" value="RICIN_B_LECTIN"/>
    <property type="match status" value="1"/>
</dbReference>
<protein>
    <recommendedName>
        <fullName evidence="2">Ricin B lectin domain-containing protein</fullName>
    </recommendedName>
</protein>
<evidence type="ECO:0000313" key="3">
    <source>
        <dbReference type="EMBL" id="AZS73711.1"/>
    </source>
</evidence>
<dbReference type="InterPro" id="IPR035992">
    <property type="entry name" value="Ricin_B-like_lectins"/>
</dbReference>
<proteinExistence type="predicted"/>
<feature type="signal peptide" evidence="1">
    <location>
        <begin position="1"/>
        <end position="23"/>
    </location>
</feature>
<keyword evidence="1" id="KW-0732">Signal</keyword>
<dbReference type="InterPro" id="IPR000772">
    <property type="entry name" value="Ricin_B_lectin"/>
</dbReference>
<dbReference type="Proteomes" id="UP000275579">
    <property type="component" value="Chromosome"/>
</dbReference>
<feature type="chain" id="PRO_5018742988" description="Ricin B lectin domain-containing protein" evidence="1">
    <location>
        <begin position="24"/>
        <end position="355"/>
    </location>
</feature>
<name>A0A3Q9K3S4_9ACTN</name>
<dbReference type="EMBL" id="CP029042">
    <property type="protein sequence ID" value="AZS73711.1"/>
    <property type="molecule type" value="Genomic_DNA"/>
</dbReference>
<evidence type="ECO:0000256" key="1">
    <source>
        <dbReference type="SAM" id="SignalP"/>
    </source>
</evidence>
<evidence type="ECO:0000313" key="4">
    <source>
        <dbReference type="Proteomes" id="UP000275579"/>
    </source>
</evidence>
<dbReference type="Pfam" id="PF14200">
    <property type="entry name" value="RicinB_lectin_2"/>
    <property type="match status" value="1"/>
</dbReference>
<accession>A0A3Q9K3S4</accession>